<proteinExistence type="predicted"/>
<evidence type="ECO:0000313" key="3">
    <source>
        <dbReference type="Proteomes" id="UP000055136"/>
    </source>
</evidence>
<keyword evidence="3" id="KW-1185">Reference proteome</keyword>
<protein>
    <recommendedName>
        <fullName evidence="1">Nbr1 FW domain-containing protein</fullName>
    </recommendedName>
</protein>
<name>A0A0S2TFQ6_9GAMM</name>
<dbReference type="EMBL" id="CP013099">
    <property type="protein sequence ID" value="ALP53976.1"/>
    <property type="molecule type" value="Genomic_DNA"/>
</dbReference>
<dbReference type="InterPro" id="IPR032350">
    <property type="entry name" value="Nbr1_FW"/>
</dbReference>
<dbReference type="Proteomes" id="UP000055136">
    <property type="component" value="Chromosome"/>
</dbReference>
<evidence type="ECO:0000313" key="2">
    <source>
        <dbReference type="EMBL" id="ALP53976.1"/>
    </source>
</evidence>
<dbReference type="Gene3D" id="2.60.40.10">
    <property type="entry name" value="Immunoglobulins"/>
    <property type="match status" value="2"/>
</dbReference>
<accession>A0A0S2TFQ6</accession>
<dbReference type="Pfam" id="PF16158">
    <property type="entry name" value="N_BRCA1_IG"/>
    <property type="match status" value="1"/>
</dbReference>
<feature type="domain" description="Nbr1 FW" evidence="1">
    <location>
        <begin position="21"/>
        <end position="104"/>
    </location>
</feature>
<reference evidence="2" key="1">
    <citation type="submission" date="2015-10" db="EMBL/GenBank/DDBJ databases">
        <title>Description of Candidatus Tenderia electrophaga gen. nov, sp. nov., an Uncultivated Electroautotroph from a Biocathode Enrichment.</title>
        <authorList>
            <person name="Eddie B.J."/>
            <person name="Malanoski A.P."/>
            <person name="Wang Z."/>
            <person name="Hall R.J."/>
            <person name="Oh S.D."/>
            <person name="Heiner C."/>
            <person name="Lin B."/>
            <person name="Strycharz-Glaven S.M."/>
        </authorList>
    </citation>
    <scope>NUCLEOTIDE SEQUENCE [LARGE SCALE GENOMIC DNA]</scope>
    <source>
        <strain evidence="2">NRL1</strain>
    </source>
</reference>
<organism evidence="2 3">
    <name type="scientific">Candidatus Tenderia electrophaga</name>
    <dbReference type="NCBI Taxonomy" id="1748243"/>
    <lineage>
        <taxon>Bacteria</taxon>
        <taxon>Pseudomonadati</taxon>
        <taxon>Pseudomonadota</taxon>
        <taxon>Gammaproteobacteria</taxon>
        <taxon>Candidatus Tenderiales</taxon>
        <taxon>Candidatus Tenderiaceae</taxon>
        <taxon>Candidatus Tenderia</taxon>
    </lineage>
</organism>
<sequence>MPAAAADDQASVVMQLIPGEVYAGQQFAAVIQIKNTGANTWTRDAGYHLATVGGADWGVKRIELAGPVASDETATFKAQLTAPDAPGEHVFQWQMRRAAGAFGEAAPRLEVTVLPRDLSRDDAEFVFQDVSQTMLAGETHQVAIQFKNIGRSAWRAGRVSLASPRGEGLIWALDHVEMAPGQVIEPGAFLVFRFNVQAPPDPGHYPFQWQLHHARDGLFGRPSEGLVIDVR</sequence>
<dbReference type="STRING" id="1748243.Tel_12990"/>
<dbReference type="KEGG" id="tee:Tel_12990"/>
<dbReference type="InterPro" id="IPR013783">
    <property type="entry name" value="Ig-like_fold"/>
</dbReference>
<dbReference type="AlphaFoldDB" id="A0A0S2TFQ6"/>
<gene>
    <name evidence="2" type="ORF">Tel_12990</name>
</gene>
<evidence type="ECO:0000259" key="1">
    <source>
        <dbReference type="Pfam" id="PF16158"/>
    </source>
</evidence>